<reference evidence="4" key="1">
    <citation type="submission" date="2019-08" db="EMBL/GenBank/DDBJ databases">
        <authorList>
            <person name="Kucharzyk K."/>
            <person name="Murdoch R.W."/>
            <person name="Higgins S."/>
            <person name="Loffler F."/>
        </authorList>
    </citation>
    <scope>NUCLEOTIDE SEQUENCE</scope>
</reference>
<evidence type="ECO:0000313" key="4">
    <source>
        <dbReference type="EMBL" id="MPL74550.1"/>
    </source>
</evidence>
<keyword evidence="4" id="KW-0560">Oxidoreductase</keyword>
<dbReference type="AlphaFoldDB" id="A0A644U6I3"/>
<dbReference type="PRINTS" id="PR00411">
    <property type="entry name" value="PNDRDTASEI"/>
</dbReference>
<dbReference type="SUPFAM" id="SSF55424">
    <property type="entry name" value="FAD/NAD-linked reductases, dimerisation (C-terminal) domain"/>
    <property type="match status" value="1"/>
</dbReference>
<dbReference type="InterPro" id="IPR023753">
    <property type="entry name" value="FAD/NAD-binding_dom"/>
</dbReference>
<dbReference type="EMBL" id="VSSQ01000081">
    <property type="protein sequence ID" value="MPL74550.1"/>
    <property type="molecule type" value="Genomic_DNA"/>
</dbReference>
<sequence length="457" mass="48966">MHILARNSPFLPMKAVKCSEMIYIIGAGPAGRMAALRLAEGGKDVTLLERKAIGGTCIHDGCMLVCGLNDVARSINTLSFLQKSGVIEGSAAVRFPDVILKLEAVQKKLEFILERETKAAGVVIEYKAEAEIRDGKLFVNGQPREADKIIIATGAGIYVPNIPGNDLPGTYTAKTIRTMPVLPKRLAIIGGGISAAEFAYIYAAFGCEVTLFCRSVFLPALPEAMMKAVRRDLANVTIKYGTIEQIIGKDHVEGIIMDGEKIPFDAVLFATGMRPETSLFTGMAKNPDGSIKVNEKMETSIPGIYAAGDVTGAPYFTPVARLQGFAAADAILGHPRKVDLEQFPYTIVLGLDYTVCPSKKGEEGMTFSSPNIAGPGSFWHVADGSVGSMHLTVSKNDGKILGFATSAPDTSIVGTYLGYLVRKGVKVHEFSPMLEVHPTPDGMYSMIRLAADALDKE</sequence>
<feature type="domain" description="FAD/NAD(P)-binding" evidence="3">
    <location>
        <begin position="22"/>
        <end position="324"/>
    </location>
</feature>
<evidence type="ECO:0000256" key="2">
    <source>
        <dbReference type="ARBA" id="ARBA00022827"/>
    </source>
</evidence>
<keyword evidence="2" id="KW-0274">FAD</keyword>
<dbReference type="InterPro" id="IPR016156">
    <property type="entry name" value="FAD/NAD-linked_Rdtase_dimer_sf"/>
</dbReference>
<evidence type="ECO:0000259" key="3">
    <source>
        <dbReference type="Pfam" id="PF07992"/>
    </source>
</evidence>
<dbReference type="Gene3D" id="3.50.50.60">
    <property type="entry name" value="FAD/NAD(P)-binding domain"/>
    <property type="match status" value="1"/>
</dbReference>
<dbReference type="SUPFAM" id="SSF51905">
    <property type="entry name" value="FAD/NAD(P)-binding domain"/>
    <property type="match status" value="1"/>
</dbReference>
<dbReference type="InterPro" id="IPR036188">
    <property type="entry name" value="FAD/NAD-bd_sf"/>
</dbReference>
<dbReference type="PRINTS" id="PR00368">
    <property type="entry name" value="FADPNR"/>
</dbReference>
<gene>
    <name evidence="4" type="primary">sthA_1</name>
    <name evidence="4" type="ORF">SDC9_20363</name>
</gene>
<evidence type="ECO:0000256" key="1">
    <source>
        <dbReference type="ARBA" id="ARBA00022630"/>
    </source>
</evidence>
<comment type="caution">
    <text evidence="4">The sequence shown here is derived from an EMBL/GenBank/DDBJ whole genome shotgun (WGS) entry which is preliminary data.</text>
</comment>
<organism evidence="4">
    <name type="scientific">bioreactor metagenome</name>
    <dbReference type="NCBI Taxonomy" id="1076179"/>
    <lineage>
        <taxon>unclassified sequences</taxon>
        <taxon>metagenomes</taxon>
        <taxon>ecological metagenomes</taxon>
    </lineage>
</organism>
<dbReference type="GO" id="GO:0003955">
    <property type="term" value="F:NAD(P)H dehydrogenase (quinone) activity"/>
    <property type="evidence" value="ECO:0007669"/>
    <property type="project" value="TreeGrafter"/>
</dbReference>
<dbReference type="PANTHER" id="PTHR43014">
    <property type="entry name" value="MERCURIC REDUCTASE"/>
    <property type="match status" value="1"/>
</dbReference>
<proteinExistence type="predicted"/>
<name>A0A644U6I3_9ZZZZ</name>
<dbReference type="Pfam" id="PF07992">
    <property type="entry name" value="Pyr_redox_2"/>
    <property type="match status" value="1"/>
</dbReference>
<dbReference type="EC" id="1.6.1.1" evidence="4"/>
<accession>A0A644U6I3</accession>
<dbReference type="GO" id="GO:0050660">
    <property type="term" value="F:flavin adenine dinucleotide binding"/>
    <property type="evidence" value="ECO:0007669"/>
    <property type="project" value="TreeGrafter"/>
</dbReference>
<dbReference type="PANTHER" id="PTHR43014:SF2">
    <property type="entry name" value="MERCURIC REDUCTASE"/>
    <property type="match status" value="1"/>
</dbReference>
<dbReference type="GO" id="GO:0003957">
    <property type="term" value="F:NAD(P)+ transhydrogenase (Si-specific) activity"/>
    <property type="evidence" value="ECO:0007669"/>
    <property type="project" value="UniProtKB-EC"/>
</dbReference>
<protein>
    <submittedName>
        <fullName evidence="4">Soluble pyridine nucleotide transhydrogenase</fullName>
        <ecNumber evidence="4">1.6.1.1</ecNumber>
    </submittedName>
</protein>
<keyword evidence="1" id="KW-0285">Flavoprotein</keyword>